<organism evidence="3">
    <name type="scientific">Thiolapillus brandeum</name>
    <dbReference type="NCBI Taxonomy" id="1076588"/>
    <lineage>
        <taxon>Bacteria</taxon>
        <taxon>Pseudomonadati</taxon>
        <taxon>Pseudomonadota</taxon>
        <taxon>Gammaproteobacteria</taxon>
        <taxon>Chromatiales</taxon>
        <taxon>Sedimenticolaceae</taxon>
        <taxon>Thiolapillus</taxon>
    </lineage>
</organism>
<dbReference type="Pfam" id="PF00072">
    <property type="entry name" value="Response_reg"/>
    <property type="match status" value="1"/>
</dbReference>
<name>A0A831WBL5_9GAMM</name>
<dbReference type="InterPro" id="IPR052048">
    <property type="entry name" value="ST_Response_Regulator"/>
</dbReference>
<protein>
    <submittedName>
        <fullName evidence="3">Response regulator</fullName>
    </submittedName>
</protein>
<feature type="domain" description="Response regulatory" evidence="2">
    <location>
        <begin position="2"/>
        <end position="119"/>
    </location>
</feature>
<gene>
    <name evidence="3" type="ORF">ENJ12_12415</name>
</gene>
<dbReference type="PROSITE" id="PS50110">
    <property type="entry name" value="RESPONSE_REGULATORY"/>
    <property type="match status" value="1"/>
</dbReference>
<dbReference type="Gene3D" id="3.40.50.2300">
    <property type="match status" value="1"/>
</dbReference>
<dbReference type="InterPro" id="IPR011006">
    <property type="entry name" value="CheY-like_superfamily"/>
</dbReference>
<dbReference type="InterPro" id="IPR001789">
    <property type="entry name" value="Sig_transdc_resp-reg_receiver"/>
</dbReference>
<comment type="caution">
    <text evidence="3">The sequence shown here is derived from an EMBL/GenBank/DDBJ whole genome shotgun (WGS) entry which is preliminary data.</text>
</comment>
<dbReference type="PANTHER" id="PTHR43228">
    <property type="entry name" value="TWO-COMPONENT RESPONSE REGULATOR"/>
    <property type="match status" value="1"/>
</dbReference>
<reference evidence="3" key="1">
    <citation type="journal article" date="2020" name="mSystems">
        <title>Genome- and Community-Level Interaction Insights into Carbon Utilization and Element Cycling Functions of Hydrothermarchaeota in Hydrothermal Sediment.</title>
        <authorList>
            <person name="Zhou Z."/>
            <person name="Liu Y."/>
            <person name="Xu W."/>
            <person name="Pan J."/>
            <person name="Luo Z.H."/>
            <person name="Li M."/>
        </authorList>
    </citation>
    <scope>NUCLEOTIDE SEQUENCE [LARGE SCALE GENOMIC DNA]</scope>
    <source>
        <strain evidence="3">HyVt-458</strain>
    </source>
</reference>
<accession>A0A831WBL5</accession>
<proteinExistence type="predicted"/>
<dbReference type="EMBL" id="DRLF01000426">
    <property type="protein sequence ID" value="HEC07652.1"/>
    <property type="molecule type" value="Genomic_DNA"/>
</dbReference>
<dbReference type="AlphaFoldDB" id="A0A831WBL5"/>
<evidence type="ECO:0000259" key="2">
    <source>
        <dbReference type="PROSITE" id="PS50110"/>
    </source>
</evidence>
<evidence type="ECO:0000256" key="1">
    <source>
        <dbReference type="PROSITE-ProRule" id="PRU00169"/>
    </source>
</evidence>
<dbReference type="Proteomes" id="UP000886339">
    <property type="component" value="Unassembled WGS sequence"/>
</dbReference>
<dbReference type="SMART" id="SM00448">
    <property type="entry name" value="REC"/>
    <property type="match status" value="1"/>
</dbReference>
<feature type="modified residue" description="4-aspartylphosphate" evidence="1">
    <location>
        <position position="54"/>
    </location>
</feature>
<dbReference type="PANTHER" id="PTHR43228:SF1">
    <property type="entry name" value="TWO-COMPONENT RESPONSE REGULATOR ARR22"/>
    <property type="match status" value="1"/>
</dbReference>
<dbReference type="GO" id="GO:0000160">
    <property type="term" value="P:phosphorelay signal transduction system"/>
    <property type="evidence" value="ECO:0007669"/>
    <property type="project" value="InterPro"/>
</dbReference>
<keyword evidence="1" id="KW-0597">Phosphoprotein</keyword>
<evidence type="ECO:0000313" key="3">
    <source>
        <dbReference type="EMBL" id="HEC07652.1"/>
    </source>
</evidence>
<dbReference type="SUPFAM" id="SSF52172">
    <property type="entry name" value="CheY-like"/>
    <property type="match status" value="1"/>
</dbReference>
<sequence length="120" mass="13405">MNIMVVDDSLAMRLIVMKTLREAGYGGHNITQAADGAKALEAIQQETPDLVLCDWNMPNMTGPELLETLKDEGFKLKFGFVTTEASEEMRERAAELGAHFLIAKPFTPESFQEKLNPYIN</sequence>